<sequence length="106" mass="11507">MSTTPPHSPLPWKRGTDGLIFDANNDYVTDTCGTSLPGGEANQVLIVNAVNSHESLLKVCNRLYHSQYGECSKEDEEDQIINLRVSFSCVAALTDAIAKAEGKPKL</sequence>
<protein>
    <submittedName>
        <fullName evidence="1">Uncharacterized protein</fullName>
    </submittedName>
</protein>
<comment type="caution">
    <text evidence="1">The sequence shown here is derived from an EMBL/GenBank/DDBJ whole genome shotgun (WGS) entry which is preliminary data.</text>
</comment>
<dbReference type="EMBL" id="BARS01035190">
    <property type="protein sequence ID" value="GAG15931.1"/>
    <property type="molecule type" value="Genomic_DNA"/>
</dbReference>
<organism evidence="1">
    <name type="scientific">marine sediment metagenome</name>
    <dbReference type="NCBI Taxonomy" id="412755"/>
    <lineage>
        <taxon>unclassified sequences</taxon>
        <taxon>metagenomes</taxon>
        <taxon>ecological metagenomes</taxon>
    </lineage>
</organism>
<reference evidence="1" key="1">
    <citation type="journal article" date="2014" name="Front. Microbiol.">
        <title>High frequency of phylogenetically diverse reductive dehalogenase-homologous genes in deep subseafloor sedimentary metagenomes.</title>
        <authorList>
            <person name="Kawai M."/>
            <person name="Futagami T."/>
            <person name="Toyoda A."/>
            <person name="Takaki Y."/>
            <person name="Nishi S."/>
            <person name="Hori S."/>
            <person name="Arai W."/>
            <person name="Tsubouchi T."/>
            <person name="Morono Y."/>
            <person name="Uchiyama I."/>
            <person name="Ito T."/>
            <person name="Fujiyama A."/>
            <person name="Inagaki F."/>
            <person name="Takami H."/>
        </authorList>
    </citation>
    <scope>NUCLEOTIDE SEQUENCE</scope>
    <source>
        <strain evidence="1">Expedition CK06-06</strain>
    </source>
</reference>
<accession>X0WTA2</accession>
<gene>
    <name evidence="1" type="ORF">S01H1_54257</name>
</gene>
<dbReference type="AlphaFoldDB" id="X0WTA2"/>
<evidence type="ECO:0000313" key="1">
    <source>
        <dbReference type="EMBL" id="GAG15931.1"/>
    </source>
</evidence>
<name>X0WTA2_9ZZZZ</name>
<proteinExistence type="predicted"/>